<comment type="subcellular location">
    <subcellularLocation>
        <location evidence="1">Nucleus</location>
    </subcellularLocation>
</comment>
<dbReference type="EMBL" id="HBUE01065836">
    <property type="protein sequence ID" value="CAG6470677.1"/>
    <property type="molecule type" value="Transcribed_RNA"/>
</dbReference>
<dbReference type="InterPro" id="IPR013087">
    <property type="entry name" value="Znf_C2H2_type"/>
</dbReference>
<dbReference type="EMBL" id="HBUE01335035">
    <property type="protein sequence ID" value="CAG6595413.1"/>
    <property type="molecule type" value="Transcribed_RNA"/>
</dbReference>
<dbReference type="SMART" id="SM00355">
    <property type="entry name" value="ZnF_C2H2"/>
    <property type="match status" value="5"/>
</dbReference>
<feature type="domain" description="C2H2-type" evidence="8">
    <location>
        <begin position="282"/>
        <end position="310"/>
    </location>
</feature>
<protein>
    <submittedName>
        <fullName evidence="9">Zinc finger protein 441</fullName>
    </submittedName>
</protein>
<organism evidence="9">
    <name type="scientific">Culex pipiens</name>
    <name type="common">House mosquito</name>
    <dbReference type="NCBI Taxonomy" id="7175"/>
    <lineage>
        <taxon>Eukaryota</taxon>
        <taxon>Metazoa</taxon>
        <taxon>Ecdysozoa</taxon>
        <taxon>Arthropoda</taxon>
        <taxon>Hexapoda</taxon>
        <taxon>Insecta</taxon>
        <taxon>Pterygota</taxon>
        <taxon>Neoptera</taxon>
        <taxon>Endopterygota</taxon>
        <taxon>Diptera</taxon>
        <taxon>Nematocera</taxon>
        <taxon>Culicoidea</taxon>
        <taxon>Culicidae</taxon>
        <taxon>Culicinae</taxon>
        <taxon>Culicini</taxon>
        <taxon>Culex</taxon>
        <taxon>Culex</taxon>
    </lineage>
</organism>
<feature type="domain" description="C2H2-type" evidence="8">
    <location>
        <begin position="415"/>
        <end position="443"/>
    </location>
</feature>
<accession>A0A8D8KVH5</accession>
<keyword evidence="5" id="KW-0862">Zinc</keyword>
<evidence type="ECO:0000256" key="6">
    <source>
        <dbReference type="ARBA" id="ARBA00023242"/>
    </source>
</evidence>
<reference evidence="9" key="1">
    <citation type="submission" date="2021-05" db="EMBL/GenBank/DDBJ databases">
        <authorList>
            <person name="Alioto T."/>
            <person name="Alioto T."/>
            <person name="Gomez Garrido J."/>
        </authorList>
    </citation>
    <scope>NUCLEOTIDE SEQUENCE</scope>
</reference>
<dbReference type="PANTHER" id="PTHR24406">
    <property type="entry name" value="TRANSCRIPTIONAL REPRESSOR CTCFL-RELATED"/>
    <property type="match status" value="1"/>
</dbReference>
<dbReference type="GO" id="GO:0005634">
    <property type="term" value="C:nucleus"/>
    <property type="evidence" value="ECO:0007669"/>
    <property type="project" value="UniProtKB-SubCell"/>
</dbReference>
<evidence type="ECO:0000313" key="9">
    <source>
        <dbReference type="EMBL" id="CAG6595413.1"/>
    </source>
</evidence>
<proteinExistence type="predicted"/>
<evidence type="ECO:0000256" key="1">
    <source>
        <dbReference type="ARBA" id="ARBA00004123"/>
    </source>
</evidence>
<evidence type="ECO:0000259" key="8">
    <source>
        <dbReference type="PROSITE" id="PS50157"/>
    </source>
</evidence>
<dbReference type="PROSITE" id="PS50157">
    <property type="entry name" value="ZINC_FINGER_C2H2_2"/>
    <property type="match status" value="3"/>
</dbReference>
<dbReference type="Gene3D" id="3.40.1800.20">
    <property type="match status" value="1"/>
</dbReference>
<dbReference type="EMBL" id="HBUE01228277">
    <property type="protein sequence ID" value="CAG6543291.1"/>
    <property type="molecule type" value="Transcribed_RNA"/>
</dbReference>
<keyword evidence="2" id="KW-0479">Metal-binding</keyword>
<evidence type="ECO:0000256" key="7">
    <source>
        <dbReference type="PROSITE-ProRule" id="PRU00042"/>
    </source>
</evidence>
<keyword evidence="3" id="KW-0677">Repeat</keyword>
<dbReference type="Gene3D" id="3.30.160.60">
    <property type="entry name" value="Classic Zinc Finger"/>
    <property type="match status" value="1"/>
</dbReference>
<sequence length="452" mass="51237">MATANRKCNFCADKKQPTTDVSEMTPLFQSVLEKHFWFQESELLTFQMCSACSLKVMDFHLFYSNVEKLHAEKCLEEVPEESEDVVVKNEPLESELDAEPNLYGEDGVSDAEQLIVGDLAFEIVDVGTKAEPFEEVNIKPEEVKQEEVEEPESLLISNNNDTMTFDCLNCDKGFEDKKIMELHMKVVHGDGSNAQTCPKCAQLEEVLRDVLEQGHAEVSKSSCPVQCAVCDGRLQNMASLQRHLAWHWGEACGKCRKKPKNFKPKPGNNNEPAKDTPQAKAFMCPYCDKDYGHINFLKHHLKTYHENTPPDGCQRCKALERALKDISEQDQSEGSGRVQCGVCNDWLMSVASLQRHLAWHQSEPCENCRRGRRVVEAALKQHVNAQKVHKVKRMATDATSQAAKKTKSDEVSIKHICVYCGLCFDIYAELVKHQVDEHPRQRHCKYTSITSN</sequence>
<keyword evidence="6" id="KW-0539">Nucleus</keyword>
<evidence type="ECO:0000256" key="5">
    <source>
        <dbReference type="ARBA" id="ARBA00022833"/>
    </source>
</evidence>
<dbReference type="InterPro" id="IPR050888">
    <property type="entry name" value="ZnF_C2H2-type_TF"/>
</dbReference>
<dbReference type="PROSITE" id="PS00028">
    <property type="entry name" value="ZINC_FINGER_C2H2_1"/>
    <property type="match status" value="5"/>
</dbReference>
<dbReference type="AlphaFoldDB" id="A0A8D8KVH5"/>
<evidence type="ECO:0000256" key="4">
    <source>
        <dbReference type="ARBA" id="ARBA00022771"/>
    </source>
</evidence>
<evidence type="ECO:0000256" key="3">
    <source>
        <dbReference type="ARBA" id="ARBA00022737"/>
    </source>
</evidence>
<dbReference type="GO" id="GO:0008270">
    <property type="term" value="F:zinc ion binding"/>
    <property type="evidence" value="ECO:0007669"/>
    <property type="project" value="UniProtKB-KW"/>
</dbReference>
<feature type="domain" description="C2H2-type" evidence="8">
    <location>
        <begin position="165"/>
        <end position="188"/>
    </location>
</feature>
<evidence type="ECO:0000256" key="2">
    <source>
        <dbReference type="ARBA" id="ARBA00022723"/>
    </source>
</evidence>
<name>A0A8D8KVH5_CULPI</name>
<keyword evidence="4 7" id="KW-0863">Zinc-finger</keyword>